<dbReference type="GO" id="GO:0004519">
    <property type="term" value="F:endonuclease activity"/>
    <property type="evidence" value="ECO:0007669"/>
    <property type="project" value="InterPro"/>
</dbReference>
<dbReference type="Gene3D" id="3.30.2310.20">
    <property type="entry name" value="RelE-like"/>
    <property type="match status" value="1"/>
</dbReference>
<dbReference type="Proteomes" id="UP000867740">
    <property type="component" value="Unassembled WGS sequence"/>
</dbReference>
<dbReference type="Pfam" id="PF06769">
    <property type="entry name" value="YoeB_toxin"/>
    <property type="match status" value="1"/>
</dbReference>
<proteinExistence type="predicted"/>
<dbReference type="GO" id="GO:0006401">
    <property type="term" value="P:RNA catabolic process"/>
    <property type="evidence" value="ECO:0007669"/>
    <property type="project" value="InterPro"/>
</dbReference>
<accession>A0A9P3TBC7</accession>
<dbReference type="InterPro" id="IPR035093">
    <property type="entry name" value="RelE/ParE_toxin_dom_sf"/>
</dbReference>
<evidence type="ECO:0000313" key="2">
    <source>
        <dbReference type="Proteomes" id="UP000867740"/>
    </source>
</evidence>
<dbReference type="InterPro" id="IPR009614">
    <property type="entry name" value="YoeB_toxin"/>
</dbReference>
<gene>
    <name evidence="1" type="ORF">I8531_004002</name>
</gene>
<dbReference type="EMBL" id="DACSUM010000039">
    <property type="protein sequence ID" value="HAT3583654.1"/>
    <property type="molecule type" value="Genomic_DNA"/>
</dbReference>
<dbReference type="AlphaFoldDB" id="A0A9P3TBC7"/>
<evidence type="ECO:0000313" key="1">
    <source>
        <dbReference type="EMBL" id="HAT3583654.1"/>
    </source>
</evidence>
<reference evidence="1" key="1">
    <citation type="journal article" date="2018" name="Genome Biol.">
        <title>SKESA: strategic k-mer extension for scrupulous assemblies.</title>
        <authorList>
            <person name="Souvorov A."/>
            <person name="Agarwala R."/>
            <person name="Lipman D.J."/>
        </authorList>
    </citation>
    <scope>NUCLEOTIDE SEQUENCE</scope>
    <source>
        <strain evidence="1">CAVp300</strain>
    </source>
</reference>
<protein>
    <submittedName>
        <fullName evidence="1">Type II toxin-antitoxin system YoeB family toxin</fullName>
    </submittedName>
</protein>
<reference evidence="1" key="2">
    <citation type="submission" date="2020-10" db="EMBL/GenBank/DDBJ databases">
        <authorList>
            <consortium name="NCBI Pathogen Detection Project"/>
        </authorList>
    </citation>
    <scope>NUCLEOTIDE SEQUENCE</scope>
    <source>
        <strain evidence="1">CAVp300</strain>
    </source>
</reference>
<name>A0A9P3TBC7_KLUIN</name>
<sequence>MAPGCGTGFRCGWAVLLKSPSLFCTQRHPRRVEVETVAWWRLFRLALFACAAGFGSRRITEEHRQVYSITNDALLVAACRYHF</sequence>
<dbReference type="SUPFAM" id="SSF143011">
    <property type="entry name" value="RelE-like"/>
    <property type="match status" value="1"/>
</dbReference>
<organism evidence="1 2">
    <name type="scientific">Kluyvera intermedia</name>
    <name type="common">Enterobacter intermedius</name>
    <dbReference type="NCBI Taxonomy" id="61648"/>
    <lineage>
        <taxon>Bacteria</taxon>
        <taxon>Pseudomonadati</taxon>
        <taxon>Pseudomonadota</taxon>
        <taxon>Gammaproteobacteria</taxon>
        <taxon>Enterobacterales</taxon>
        <taxon>Enterobacteriaceae</taxon>
        <taxon>Kluyvera</taxon>
    </lineage>
</organism>
<comment type="caution">
    <text evidence="1">The sequence shown here is derived from an EMBL/GenBank/DDBJ whole genome shotgun (WGS) entry which is preliminary data.</text>
</comment>